<name>A0A9W6EE82_ASPNG</name>
<dbReference type="AlphaFoldDB" id="A0A9W6EE82"/>
<proteinExistence type="predicted"/>
<dbReference type="Gene3D" id="3.40.50.150">
    <property type="entry name" value="Vaccinia Virus protein VP39"/>
    <property type="match status" value="1"/>
</dbReference>
<dbReference type="Proteomes" id="UP001144191">
    <property type="component" value="Unassembled WGS sequence"/>
</dbReference>
<reference evidence="1" key="1">
    <citation type="submission" date="2022-07" db="EMBL/GenBank/DDBJ databases">
        <title>Taxonomy of Aspergillus series Nigri: significant species reduction supported by multi-species coalescent approaches.</title>
        <authorList>
            <person name="Bian C."/>
            <person name="Kusuya Y."/>
            <person name="Sklenar F."/>
            <person name="D'hooge E."/>
            <person name="Yaguchi T."/>
            <person name="Takahashi H."/>
            <person name="Hubka V."/>
        </authorList>
    </citation>
    <scope>NUCLEOTIDE SEQUENCE</scope>
    <source>
        <strain evidence="1">IFM 63604</strain>
    </source>
</reference>
<protein>
    <submittedName>
        <fullName evidence="1">Uncharacterized protein</fullName>
    </submittedName>
</protein>
<dbReference type="PANTHER" id="PTHR43836:SF2">
    <property type="entry name" value="CATECHOL O-METHYLTRANSFERASE 1-RELATED"/>
    <property type="match status" value="1"/>
</dbReference>
<dbReference type="EMBL" id="BRPB01000086">
    <property type="protein sequence ID" value="GLA53755.1"/>
    <property type="molecule type" value="Genomic_DNA"/>
</dbReference>
<sequence length="187" mass="20595">MAEIGGYIGYSAILFGHEVRKAGGTRYISFELNDEYASIAKSLVEFAGLGNFVEILRGPSSQSLWRGAKEYAGWVEENDAYETKRIPCILPNGHEIGIKATVRNFIVSAFEAIFSTITSAMDKLCWLLKTAFRRFIAGIPRTTLHQHVNIICEKAISSSLQLVPAVLMAICSTNGKGTRSRGDKMLD</sequence>
<dbReference type="GO" id="GO:0008171">
    <property type="term" value="F:O-methyltransferase activity"/>
    <property type="evidence" value="ECO:0007669"/>
    <property type="project" value="TreeGrafter"/>
</dbReference>
<accession>A0A9W6EE82</accession>
<organism evidence="1 2">
    <name type="scientific">Aspergillus niger</name>
    <dbReference type="NCBI Taxonomy" id="5061"/>
    <lineage>
        <taxon>Eukaryota</taxon>
        <taxon>Fungi</taxon>
        <taxon>Dikarya</taxon>
        <taxon>Ascomycota</taxon>
        <taxon>Pezizomycotina</taxon>
        <taxon>Eurotiomycetes</taxon>
        <taxon>Eurotiomycetidae</taxon>
        <taxon>Eurotiales</taxon>
        <taxon>Aspergillaceae</taxon>
        <taxon>Aspergillus</taxon>
        <taxon>Aspergillus subgen. Circumdati</taxon>
    </lineage>
</organism>
<comment type="caution">
    <text evidence="1">The sequence shown here is derived from an EMBL/GenBank/DDBJ whole genome shotgun (WGS) entry which is preliminary data.</text>
</comment>
<dbReference type="InterPro" id="IPR029063">
    <property type="entry name" value="SAM-dependent_MTases_sf"/>
</dbReference>
<dbReference type="PANTHER" id="PTHR43836">
    <property type="entry name" value="CATECHOL O-METHYLTRANSFERASE 1-RELATED"/>
    <property type="match status" value="1"/>
</dbReference>
<gene>
    <name evidence="1" type="ORF">AnigIFM63604_011057</name>
</gene>
<evidence type="ECO:0000313" key="1">
    <source>
        <dbReference type="EMBL" id="GLA53755.1"/>
    </source>
</evidence>
<dbReference type="SUPFAM" id="SSF53335">
    <property type="entry name" value="S-adenosyl-L-methionine-dependent methyltransferases"/>
    <property type="match status" value="1"/>
</dbReference>
<evidence type="ECO:0000313" key="2">
    <source>
        <dbReference type="Proteomes" id="UP001144191"/>
    </source>
</evidence>